<gene>
    <name evidence="5" type="ORF">D1970_04800</name>
</gene>
<feature type="DNA-binding region" description="H-T-H motif" evidence="3">
    <location>
        <begin position="25"/>
        <end position="44"/>
    </location>
</feature>
<protein>
    <submittedName>
        <fullName evidence="5">TetR/AcrR family transcriptional regulator</fullName>
    </submittedName>
</protein>
<dbReference type="PANTHER" id="PTHR43479">
    <property type="entry name" value="ACREF/ENVCD OPERON REPRESSOR-RELATED"/>
    <property type="match status" value="1"/>
</dbReference>
<dbReference type="AlphaFoldDB" id="A0A398BJ67"/>
<evidence type="ECO:0000256" key="3">
    <source>
        <dbReference type="PROSITE-ProRule" id="PRU00335"/>
    </source>
</evidence>
<dbReference type="Proteomes" id="UP000265816">
    <property type="component" value="Unassembled WGS sequence"/>
</dbReference>
<evidence type="ECO:0000256" key="2">
    <source>
        <dbReference type="ARBA" id="ARBA00023125"/>
    </source>
</evidence>
<dbReference type="GO" id="GO:0003677">
    <property type="term" value="F:DNA binding"/>
    <property type="evidence" value="ECO:0007669"/>
    <property type="project" value="UniProtKB-UniRule"/>
</dbReference>
<accession>A0A398BJ67</accession>
<evidence type="ECO:0000313" key="6">
    <source>
        <dbReference type="Proteomes" id="UP000265816"/>
    </source>
</evidence>
<dbReference type="Pfam" id="PF00440">
    <property type="entry name" value="TetR_N"/>
    <property type="match status" value="1"/>
</dbReference>
<dbReference type="RefSeq" id="WP_119111756.1">
    <property type="nucleotide sequence ID" value="NZ_CBCSEO010000007.1"/>
</dbReference>
<dbReference type="PROSITE" id="PS01081">
    <property type="entry name" value="HTH_TETR_1"/>
    <property type="match status" value="1"/>
</dbReference>
<evidence type="ECO:0000313" key="5">
    <source>
        <dbReference type="EMBL" id="RID87496.1"/>
    </source>
</evidence>
<dbReference type="SUPFAM" id="SSF46689">
    <property type="entry name" value="Homeodomain-like"/>
    <property type="match status" value="1"/>
</dbReference>
<dbReference type="PRINTS" id="PR00455">
    <property type="entry name" value="HTHTETR"/>
</dbReference>
<proteinExistence type="predicted"/>
<dbReference type="InterPro" id="IPR023772">
    <property type="entry name" value="DNA-bd_HTH_TetR-type_CS"/>
</dbReference>
<evidence type="ECO:0000259" key="4">
    <source>
        <dbReference type="PROSITE" id="PS50977"/>
    </source>
</evidence>
<sequence length="301" mass="35349">MNDRKHHVIKMAHQLFIEKGFQATSIQDILDYSGISKGTFYNYFSSKNELLMALFKKIYKQLEQDRNELLVGQDHADINIFAQQMELNLKTNRTNKLITLFEEVIFSNDPDLNQFIKRGHLMMLRWLYQRFLDIFGEEKQPYLLDAAIMFLGILQHQLKYNALAHGGNTDYRRIVRYSVKRIVKIVEEVAASGEQLLQPAIMEQWLPDNSNSRQALQRKIHHATLQLKKDSNHHVQQAKYNELLDFLQDELLHTKHPRKFLIGSTLSALESGKHGLNKDHLQQLKMLIADYYKVLEETQEQ</sequence>
<evidence type="ECO:0000256" key="1">
    <source>
        <dbReference type="ARBA" id="ARBA00022491"/>
    </source>
</evidence>
<dbReference type="PROSITE" id="PS50977">
    <property type="entry name" value="HTH_TETR_2"/>
    <property type="match status" value="1"/>
</dbReference>
<dbReference type="InterPro" id="IPR050624">
    <property type="entry name" value="HTH-type_Tx_Regulator"/>
</dbReference>
<dbReference type="Gene3D" id="1.10.357.10">
    <property type="entry name" value="Tetracycline Repressor, domain 2"/>
    <property type="match status" value="1"/>
</dbReference>
<dbReference type="InterPro" id="IPR009057">
    <property type="entry name" value="Homeodomain-like_sf"/>
</dbReference>
<dbReference type="EMBL" id="QWVT01000009">
    <property type="protein sequence ID" value="RID87496.1"/>
    <property type="molecule type" value="Genomic_DNA"/>
</dbReference>
<dbReference type="OrthoDB" id="9812993at2"/>
<keyword evidence="2 3" id="KW-0238">DNA-binding</keyword>
<keyword evidence="6" id="KW-1185">Reference proteome</keyword>
<dbReference type="InterPro" id="IPR001647">
    <property type="entry name" value="HTH_TetR"/>
</dbReference>
<comment type="caution">
    <text evidence="5">The sequence shown here is derived from an EMBL/GenBank/DDBJ whole genome shotgun (WGS) entry which is preliminary data.</text>
</comment>
<organism evidence="5 6">
    <name type="scientific">Mesobacillus zeae</name>
    <dbReference type="NCBI Taxonomy" id="1917180"/>
    <lineage>
        <taxon>Bacteria</taxon>
        <taxon>Bacillati</taxon>
        <taxon>Bacillota</taxon>
        <taxon>Bacilli</taxon>
        <taxon>Bacillales</taxon>
        <taxon>Bacillaceae</taxon>
        <taxon>Mesobacillus</taxon>
    </lineage>
</organism>
<dbReference type="PANTHER" id="PTHR43479:SF22">
    <property type="entry name" value="TRANSCRIPTIONAL REGULATOR, TETR FAMILY"/>
    <property type="match status" value="1"/>
</dbReference>
<feature type="domain" description="HTH tetR-type" evidence="4">
    <location>
        <begin position="2"/>
        <end position="62"/>
    </location>
</feature>
<keyword evidence="1" id="KW-0678">Repressor</keyword>
<reference evidence="5 6" key="1">
    <citation type="submission" date="2018-08" db="EMBL/GenBank/DDBJ databases">
        <title>Bacillus jemisoniae sp. nov., Bacillus chryseoplanitiae sp. nov., Bacillus resnikiae sp. nov., and Bacillus frankliniae sp. nov., isolated from Viking spacecraft and associated surfaces.</title>
        <authorList>
            <person name="Seuylemezian A."/>
            <person name="Vaishampayan P."/>
        </authorList>
    </citation>
    <scope>NUCLEOTIDE SEQUENCE [LARGE SCALE GENOMIC DNA]</scope>
    <source>
        <strain evidence="5 6">JJ-247</strain>
    </source>
</reference>
<name>A0A398BJ67_9BACI</name>